<reference evidence="2" key="1">
    <citation type="submission" date="2016-10" db="EMBL/GenBank/DDBJ databases">
        <authorList>
            <person name="de Groot N.N."/>
        </authorList>
    </citation>
    <scope>NUCLEOTIDE SEQUENCE [LARGE SCALE GENOMIC DNA]</scope>
    <source>
        <strain evidence="2">DSM 24204</strain>
    </source>
</reference>
<dbReference type="AlphaFoldDB" id="A0A1H7UHW1"/>
<dbReference type="EMBL" id="JASAYT010000002">
    <property type="protein sequence ID" value="MDP8174016.1"/>
    <property type="molecule type" value="Genomic_DNA"/>
</dbReference>
<dbReference type="RefSeq" id="WP_090919884.1">
    <property type="nucleotide sequence ID" value="NZ_CP016180.1"/>
</dbReference>
<sequence length="109" mass="12714">MRKVFYGLLLLANVSYAVENGLKMKQELGQFTYQLCMADHKLDTIVRILNIDRTPFCQCMQIEMIKEFDKSHLEQRYNSNSISYNEFQQEMSKIGGIAGKYCGKIYLQP</sequence>
<dbReference type="EMBL" id="FOBN01000002">
    <property type="protein sequence ID" value="SEL96399.1"/>
    <property type="molecule type" value="Genomic_DNA"/>
</dbReference>
<evidence type="ECO:0000313" key="3">
    <source>
        <dbReference type="Proteomes" id="UP000198883"/>
    </source>
</evidence>
<dbReference type="STRING" id="97481.SAMN05444853_10273"/>
<dbReference type="Proteomes" id="UP001231736">
    <property type="component" value="Unassembled WGS sequence"/>
</dbReference>
<reference evidence="1" key="3">
    <citation type="journal article" date="2023" name="Front. Microbiol.">
        <title>Phylogeography and host specificity of Pasteurellaceae pathogenic to sea-farmed fish in the north-east Atlantic.</title>
        <authorList>
            <person name="Gulla S."/>
            <person name="Colquhoun D.J."/>
            <person name="Olsen A.B."/>
            <person name="Spilsberg B."/>
            <person name="Lagesen K."/>
            <person name="Aakesson C.P."/>
            <person name="Strom S."/>
            <person name="Manji F."/>
            <person name="Birkbeck T.H."/>
            <person name="Nilsen H.K."/>
        </authorList>
    </citation>
    <scope>NUCLEOTIDE SEQUENCE</scope>
    <source>
        <strain evidence="1">98B1</strain>
    </source>
</reference>
<evidence type="ECO:0000313" key="1">
    <source>
        <dbReference type="EMBL" id="MDP8174016.1"/>
    </source>
</evidence>
<dbReference type="Proteomes" id="UP000198883">
    <property type="component" value="Unassembled WGS sequence"/>
</dbReference>
<evidence type="ECO:0000313" key="2">
    <source>
        <dbReference type="EMBL" id="SEL96399.1"/>
    </source>
</evidence>
<protein>
    <submittedName>
        <fullName evidence="2">Uncharacterized protein</fullName>
    </submittedName>
</protein>
<proteinExistence type="predicted"/>
<accession>A0A1H7UHW1</accession>
<organism evidence="2 3">
    <name type="scientific">Phocoenobacter skyensis</name>
    <dbReference type="NCBI Taxonomy" id="97481"/>
    <lineage>
        <taxon>Bacteria</taxon>
        <taxon>Pseudomonadati</taxon>
        <taxon>Pseudomonadota</taxon>
        <taxon>Gammaproteobacteria</taxon>
        <taxon>Pasteurellales</taxon>
        <taxon>Pasteurellaceae</taxon>
        <taxon>Phocoenobacter</taxon>
    </lineage>
</organism>
<gene>
    <name evidence="1" type="ORF">QJU97_00875</name>
    <name evidence="2" type="ORF">SAMN05444853_10273</name>
</gene>
<dbReference type="GeneID" id="83545639"/>
<reference evidence="3" key="2">
    <citation type="submission" date="2016-10" db="EMBL/GenBank/DDBJ databases">
        <authorList>
            <person name="Varghese N."/>
            <person name="Submissions S."/>
        </authorList>
    </citation>
    <scope>NUCLEOTIDE SEQUENCE [LARGE SCALE GENOMIC DNA]</scope>
    <source>
        <strain evidence="3">DSM 24204</strain>
    </source>
</reference>
<name>A0A1H7UHW1_9PAST</name>